<dbReference type="EMBL" id="BOOJ01000027">
    <property type="protein sequence ID" value="GIH92328.1"/>
    <property type="molecule type" value="Genomic_DNA"/>
</dbReference>
<feature type="region of interest" description="Disordered" evidence="1">
    <location>
        <begin position="19"/>
        <end position="81"/>
    </location>
</feature>
<evidence type="ECO:0000313" key="3">
    <source>
        <dbReference type="Proteomes" id="UP000619788"/>
    </source>
</evidence>
<proteinExistence type="predicted"/>
<keyword evidence="3" id="KW-1185">Reference proteome</keyword>
<dbReference type="AlphaFoldDB" id="A0A8J3WK36"/>
<dbReference type="Proteomes" id="UP000619788">
    <property type="component" value="Unassembled WGS sequence"/>
</dbReference>
<gene>
    <name evidence="2" type="ORF">Psi01_29580</name>
</gene>
<evidence type="ECO:0000313" key="2">
    <source>
        <dbReference type="EMBL" id="GIH92328.1"/>
    </source>
</evidence>
<organism evidence="2 3">
    <name type="scientific">Planobispora siamensis</name>
    <dbReference type="NCBI Taxonomy" id="936338"/>
    <lineage>
        <taxon>Bacteria</taxon>
        <taxon>Bacillati</taxon>
        <taxon>Actinomycetota</taxon>
        <taxon>Actinomycetes</taxon>
        <taxon>Streptosporangiales</taxon>
        <taxon>Streptosporangiaceae</taxon>
        <taxon>Planobispora</taxon>
    </lineage>
</organism>
<reference evidence="2 3" key="1">
    <citation type="submission" date="2021-01" db="EMBL/GenBank/DDBJ databases">
        <title>Whole genome shotgun sequence of Planobispora siamensis NBRC 107568.</title>
        <authorList>
            <person name="Komaki H."/>
            <person name="Tamura T."/>
        </authorList>
    </citation>
    <scope>NUCLEOTIDE SEQUENCE [LARGE SCALE GENOMIC DNA]</scope>
    <source>
        <strain evidence="2 3">NBRC 107568</strain>
    </source>
</reference>
<accession>A0A8J3WK36</accession>
<comment type="caution">
    <text evidence="2">The sequence shown here is derived from an EMBL/GenBank/DDBJ whole genome shotgun (WGS) entry which is preliminary data.</text>
</comment>
<protein>
    <submittedName>
        <fullName evidence="2">Uncharacterized protein</fullName>
    </submittedName>
</protein>
<evidence type="ECO:0000256" key="1">
    <source>
        <dbReference type="SAM" id="MobiDB-lite"/>
    </source>
</evidence>
<name>A0A8J3WK36_9ACTN</name>
<sequence length="81" mass="8900">MGNSGRLCDAGFPIACEPWLASDIEDAHTPGTDEETEDDEDDPPEEVATGEDHVDPRDDEYDCDNPEQSSHKRQLPLGMAN</sequence>
<feature type="compositionally biased region" description="Acidic residues" evidence="1">
    <location>
        <begin position="32"/>
        <end position="49"/>
    </location>
</feature>